<dbReference type="OrthoDB" id="56770at2157"/>
<evidence type="ECO:0008006" key="4">
    <source>
        <dbReference type="Google" id="ProtNLM"/>
    </source>
</evidence>
<dbReference type="Proteomes" id="UP000002063">
    <property type="component" value="Chromosome"/>
</dbReference>
<gene>
    <name evidence="2" type="ordered locus">Metvu_1135</name>
</gene>
<keyword evidence="1" id="KW-0472">Membrane</keyword>
<keyword evidence="1" id="KW-0812">Transmembrane</keyword>
<sequence>MNREKAIIYLLLPFCIFSLMLPTFGLQVGEVEYQPSVIHPGDDVDLWVKVTNDNYNHELKNIVVEIKPHYPFELKQVNPVKGRVYISHLNIGESEVVHFKLHVNENAPSNNYEIDIKVNYDEVETENGKEITNHYQLTKIYYLPIYGKANFEINVDNTSITPGRSKFIHITIKNDGTGTAKYLSIYLKGNEKINVLGGSSVYLGCLNAGEQKTIPIELYAIPEIEDGIYSINAELYWTGEDGNRYNTTIPINIRVLKKIYPDQPFIYLDDVENRGDYVELTVGIANRGNSKIKHCVMILNIDNENYTKYIGDLDEDDYDTAVFKINKFGNLTLNVEVSYFDDYHKKYNLSKTFRIEVEKKEEENFNSIYAIIGIVIVCGVIFYLIKRRKRKFDEFEDIE</sequence>
<dbReference type="PANTHER" id="PTHR35902:SF3">
    <property type="entry name" value="NPCBM-ASSOCIATED, NEW3 DOMAIN OF ALPHA-GALACTOSIDASE"/>
    <property type="match status" value="1"/>
</dbReference>
<dbReference type="RefSeq" id="WP_015733213.1">
    <property type="nucleotide sequence ID" value="NC_013407.1"/>
</dbReference>
<evidence type="ECO:0000313" key="2">
    <source>
        <dbReference type="EMBL" id="ACX72993.1"/>
    </source>
</evidence>
<protein>
    <recommendedName>
        <fullName evidence="4">CARDB domain-containing protein</fullName>
    </recommendedName>
</protein>
<dbReference type="PANTHER" id="PTHR35902">
    <property type="entry name" value="S-LAYER DOMAIN-LIKE PROTEIN-RELATED"/>
    <property type="match status" value="1"/>
</dbReference>
<proteinExistence type="predicted"/>
<dbReference type="KEGG" id="mvu:Metvu_1135"/>
<dbReference type="STRING" id="579137.Metvu_1135"/>
<dbReference type="AlphaFoldDB" id="C9RHE1"/>
<dbReference type="GeneID" id="8513474"/>
<dbReference type="EMBL" id="CP001787">
    <property type="protein sequence ID" value="ACX72993.1"/>
    <property type="molecule type" value="Genomic_DNA"/>
</dbReference>
<feature type="transmembrane region" description="Helical" evidence="1">
    <location>
        <begin position="367"/>
        <end position="385"/>
    </location>
</feature>
<keyword evidence="1" id="KW-1133">Transmembrane helix</keyword>
<name>C9RHE1_METVM</name>
<reference evidence="2" key="1">
    <citation type="submission" date="2009-10" db="EMBL/GenBank/DDBJ databases">
        <title>Complete sequence of chromosome of Methanocaldococcus vulcanius M7.</title>
        <authorList>
            <consortium name="US DOE Joint Genome Institute"/>
            <person name="Lucas S."/>
            <person name="Copeland A."/>
            <person name="Lapidus A."/>
            <person name="Glavina del Rio T."/>
            <person name="Dalin E."/>
            <person name="Tice H."/>
            <person name="Bruce D."/>
            <person name="Goodwin L."/>
            <person name="Pitluck S."/>
            <person name="Lcollab F.I."/>
            <person name="Brettin T."/>
            <person name="Detter J.C."/>
            <person name="Han C."/>
            <person name="Tapia R."/>
            <person name="Kuske C.R."/>
            <person name="Schmutz J."/>
            <person name="Larimer F."/>
            <person name="Land M."/>
            <person name="Hauser L."/>
            <person name="Kyrpides N."/>
            <person name="Ovchinikova G."/>
            <person name="Sieprawska-Lupa M."/>
            <person name="Whitman W.B."/>
            <person name="Woyke T."/>
        </authorList>
    </citation>
    <scope>NUCLEOTIDE SEQUENCE [LARGE SCALE GENOMIC DNA]</scope>
    <source>
        <strain evidence="2">M7</strain>
    </source>
</reference>
<evidence type="ECO:0000256" key="1">
    <source>
        <dbReference type="SAM" id="Phobius"/>
    </source>
</evidence>
<organism evidence="2 3">
    <name type="scientific">Methanocaldococcus vulcanius (strain ATCC 700851 / DSM 12094 / M7)</name>
    <name type="common">Methanococcus vulcanius</name>
    <dbReference type="NCBI Taxonomy" id="579137"/>
    <lineage>
        <taxon>Archaea</taxon>
        <taxon>Methanobacteriati</taxon>
        <taxon>Methanobacteriota</taxon>
        <taxon>Methanomada group</taxon>
        <taxon>Methanococci</taxon>
        <taxon>Methanococcales</taxon>
        <taxon>Methanocaldococcaceae</taxon>
        <taxon>Methanocaldococcus</taxon>
    </lineage>
</organism>
<dbReference type="NCBIfam" id="TIGR01167">
    <property type="entry name" value="LPXTG_anchor"/>
    <property type="match status" value="1"/>
</dbReference>
<dbReference type="HOGENOM" id="CLU_036466_0_0_2"/>
<evidence type="ECO:0000313" key="3">
    <source>
        <dbReference type="Proteomes" id="UP000002063"/>
    </source>
</evidence>
<accession>C9RHE1</accession>
<dbReference type="eggNOG" id="arCOG02080">
    <property type="taxonomic scope" value="Archaea"/>
</dbReference>
<keyword evidence="3" id="KW-1185">Reference proteome</keyword>